<dbReference type="InterPro" id="IPR057336">
    <property type="entry name" value="GerAC_N"/>
</dbReference>
<dbReference type="Gene3D" id="3.30.300.210">
    <property type="entry name" value="Nutrient germinant receptor protein C, domain 3"/>
    <property type="match status" value="1"/>
</dbReference>
<keyword evidence="6" id="KW-0564">Palmitate</keyword>
<sequence length="366" mass="41264">MKRVMASLLICLLLTGCWDQLQLKKLLFVDVIGVDYEGDSKQLKVSYVISSLQNANQGGGNPNNIFLESTGDNIYDAVSKTNKEFPGVLSVLETRLFLISTRFAKDQPLNYLNITSQFIANPLYGYLAIYDGDLSKLLDKKKIKDQTLSEFLVGLLEEDKEKGKIPSHKLVHFILDGARFNNDFALNRFEPYENGVRLAGTALFREGKYTGVNLNDEDTQFAILLDGTSGKNQLIVGKLEGKNYSALVQSAHRDFHINEKDKRLHDIEISLNLDLKLIEAGHESKKHTKDILAELEKQIAADITTKVSNVIATLQKTNCDYLQLGHEVSAYQPKLFIGMEWWREQYPKIPITPKVKVKILNTGILD</sequence>
<evidence type="ECO:0000256" key="4">
    <source>
        <dbReference type="ARBA" id="ARBA00022729"/>
    </source>
</evidence>
<evidence type="ECO:0000259" key="8">
    <source>
        <dbReference type="Pfam" id="PF05504"/>
    </source>
</evidence>
<comment type="subcellular location">
    <subcellularLocation>
        <location evidence="1">Membrane</location>
        <topology evidence="1">Lipid-anchor</topology>
    </subcellularLocation>
</comment>
<dbReference type="PANTHER" id="PTHR35789">
    <property type="entry name" value="SPORE GERMINATION PROTEIN B3"/>
    <property type="match status" value="1"/>
</dbReference>
<keyword evidence="3" id="KW-0309">Germination</keyword>
<dbReference type="InterPro" id="IPR046953">
    <property type="entry name" value="Spore_GerAC-like_C"/>
</dbReference>
<dbReference type="Pfam" id="PF25198">
    <property type="entry name" value="Spore_GerAC_N"/>
    <property type="match status" value="1"/>
</dbReference>
<proteinExistence type="inferred from homology"/>
<keyword evidence="11" id="KW-1185">Reference proteome</keyword>
<dbReference type="PANTHER" id="PTHR35789:SF1">
    <property type="entry name" value="SPORE GERMINATION PROTEIN B3"/>
    <property type="match status" value="1"/>
</dbReference>
<feature type="domain" description="Spore germination protein N-terminal" evidence="9">
    <location>
        <begin position="19"/>
        <end position="175"/>
    </location>
</feature>
<gene>
    <name evidence="10" type="ORF">GC096_09125</name>
</gene>
<evidence type="ECO:0000256" key="3">
    <source>
        <dbReference type="ARBA" id="ARBA00022544"/>
    </source>
</evidence>
<dbReference type="PROSITE" id="PS51257">
    <property type="entry name" value="PROKAR_LIPOPROTEIN"/>
    <property type="match status" value="1"/>
</dbReference>
<dbReference type="NCBIfam" id="TIGR02887">
    <property type="entry name" value="spore_ger_x_C"/>
    <property type="match status" value="1"/>
</dbReference>
<evidence type="ECO:0000256" key="6">
    <source>
        <dbReference type="ARBA" id="ARBA00023139"/>
    </source>
</evidence>
<dbReference type="Pfam" id="PF05504">
    <property type="entry name" value="Spore_GerAC"/>
    <property type="match status" value="1"/>
</dbReference>
<dbReference type="InterPro" id="IPR008844">
    <property type="entry name" value="Spore_GerAC-like"/>
</dbReference>
<evidence type="ECO:0000256" key="5">
    <source>
        <dbReference type="ARBA" id="ARBA00023136"/>
    </source>
</evidence>
<keyword evidence="5" id="KW-0472">Membrane</keyword>
<evidence type="ECO:0000256" key="7">
    <source>
        <dbReference type="ARBA" id="ARBA00023288"/>
    </source>
</evidence>
<reference evidence="10 11" key="1">
    <citation type="submission" date="2019-10" db="EMBL/GenBank/DDBJ databases">
        <title>Description of Paenibacillus humi sp. nov.</title>
        <authorList>
            <person name="Carlier A."/>
            <person name="Qi S."/>
        </authorList>
    </citation>
    <scope>NUCLEOTIDE SEQUENCE [LARGE SCALE GENOMIC DNA]</scope>
    <source>
        <strain evidence="10 11">LMG 31461</strain>
    </source>
</reference>
<dbReference type="InterPro" id="IPR038501">
    <property type="entry name" value="Spore_GerAC_C_sf"/>
</dbReference>
<keyword evidence="7" id="KW-0449">Lipoprotein</keyword>
<protein>
    <submittedName>
        <fullName evidence="10">Ger(X)C family spore germination protein</fullName>
    </submittedName>
</protein>
<evidence type="ECO:0000313" key="11">
    <source>
        <dbReference type="Proteomes" id="UP000653578"/>
    </source>
</evidence>
<keyword evidence="4" id="KW-0732">Signal</keyword>
<comment type="similarity">
    <text evidence="2">Belongs to the GerABKC lipoprotein family.</text>
</comment>
<dbReference type="EMBL" id="WHNY01000027">
    <property type="protein sequence ID" value="NOU64186.1"/>
    <property type="molecule type" value="Genomic_DNA"/>
</dbReference>
<dbReference type="Proteomes" id="UP000653578">
    <property type="component" value="Unassembled WGS sequence"/>
</dbReference>
<dbReference type="RefSeq" id="WP_171629937.1">
    <property type="nucleotide sequence ID" value="NZ_WHNY01000027.1"/>
</dbReference>
<comment type="caution">
    <text evidence="10">The sequence shown here is derived from an EMBL/GenBank/DDBJ whole genome shotgun (WGS) entry which is preliminary data.</text>
</comment>
<evidence type="ECO:0000256" key="1">
    <source>
        <dbReference type="ARBA" id="ARBA00004635"/>
    </source>
</evidence>
<accession>A0ABX1X7W2</accession>
<evidence type="ECO:0000259" key="9">
    <source>
        <dbReference type="Pfam" id="PF25198"/>
    </source>
</evidence>
<evidence type="ECO:0000313" key="10">
    <source>
        <dbReference type="EMBL" id="NOU64186.1"/>
    </source>
</evidence>
<feature type="domain" description="Spore germination GerAC-like C-terminal" evidence="8">
    <location>
        <begin position="200"/>
        <end position="363"/>
    </location>
</feature>
<name>A0ABX1X7W2_9BACL</name>
<evidence type="ECO:0000256" key="2">
    <source>
        <dbReference type="ARBA" id="ARBA00007886"/>
    </source>
</evidence>
<organism evidence="10 11">
    <name type="scientific">Paenibacillus plantarum</name>
    <dbReference type="NCBI Taxonomy" id="2654975"/>
    <lineage>
        <taxon>Bacteria</taxon>
        <taxon>Bacillati</taxon>
        <taxon>Bacillota</taxon>
        <taxon>Bacilli</taxon>
        <taxon>Bacillales</taxon>
        <taxon>Paenibacillaceae</taxon>
        <taxon>Paenibacillus</taxon>
    </lineage>
</organism>